<protein>
    <submittedName>
        <fullName evidence="9">Nodulation efficiency protein NfeD</fullName>
    </submittedName>
</protein>
<feature type="transmembrane region" description="Helical" evidence="5">
    <location>
        <begin position="244"/>
        <end position="267"/>
    </location>
</feature>
<evidence type="ECO:0000259" key="6">
    <source>
        <dbReference type="Pfam" id="PF01957"/>
    </source>
</evidence>
<dbReference type="OrthoDB" id="9806253at2"/>
<dbReference type="InterPro" id="IPR056738">
    <property type="entry name" value="NfeD1b_N"/>
</dbReference>
<dbReference type="CDD" id="cd07020">
    <property type="entry name" value="Clp_protease_NfeD_1"/>
    <property type="match status" value="1"/>
</dbReference>
<reference evidence="9 10" key="1">
    <citation type="submission" date="2006-12" db="EMBL/GenBank/DDBJ databases">
        <title>Complete sequence of Chlorobium phaeobacteroides DSM 266.</title>
        <authorList>
            <consortium name="US DOE Joint Genome Institute"/>
            <person name="Copeland A."/>
            <person name="Lucas S."/>
            <person name="Lapidus A."/>
            <person name="Barry K."/>
            <person name="Detter J.C."/>
            <person name="Glavina del Rio T."/>
            <person name="Hammon N."/>
            <person name="Israni S."/>
            <person name="Pitluck S."/>
            <person name="Goltsman E."/>
            <person name="Schmutz J."/>
            <person name="Larimer F."/>
            <person name="Land M."/>
            <person name="Hauser L."/>
            <person name="Mikhailova N."/>
            <person name="Li T."/>
            <person name="Overmann J."/>
            <person name="Bryant D.A."/>
            <person name="Richardson P."/>
        </authorList>
    </citation>
    <scope>NUCLEOTIDE SEQUENCE [LARGE SCALE GENOMIC DNA]</scope>
    <source>
        <strain evidence="9 10">DSM 266</strain>
    </source>
</reference>
<evidence type="ECO:0000256" key="2">
    <source>
        <dbReference type="ARBA" id="ARBA00022692"/>
    </source>
</evidence>
<dbReference type="PANTHER" id="PTHR33507">
    <property type="entry name" value="INNER MEMBRANE PROTEIN YBBJ"/>
    <property type="match status" value="1"/>
</dbReference>
<name>A1BFM0_CHLPD</name>
<keyword evidence="3 5" id="KW-1133">Transmembrane helix</keyword>
<dbReference type="Pfam" id="PF24961">
    <property type="entry name" value="NfeD_membrane"/>
    <property type="match status" value="1"/>
</dbReference>
<dbReference type="Proteomes" id="UP000008701">
    <property type="component" value="Chromosome"/>
</dbReference>
<evidence type="ECO:0000256" key="4">
    <source>
        <dbReference type="ARBA" id="ARBA00023136"/>
    </source>
</evidence>
<proteinExistence type="predicted"/>
<dbReference type="Pfam" id="PF01957">
    <property type="entry name" value="NfeD"/>
    <property type="match status" value="1"/>
</dbReference>
<keyword evidence="4 5" id="KW-0472">Membrane</keyword>
<dbReference type="RefSeq" id="WP_011745021.1">
    <property type="nucleotide sequence ID" value="NC_008639.1"/>
</dbReference>
<comment type="subcellular location">
    <subcellularLocation>
        <location evidence="1">Membrane</location>
        <topology evidence="1">Multi-pass membrane protein</topology>
    </subcellularLocation>
</comment>
<dbReference type="Gene3D" id="2.40.50.140">
    <property type="entry name" value="Nucleic acid-binding proteins"/>
    <property type="match status" value="1"/>
</dbReference>
<gene>
    <name evidence="9" type="ordered locus">Cpha266_1160</name>
</gene>
<feature type="transmembrane region" description="Helical" evidence="5">
    <location>
        <begin position="352"/>
        <end position="373"/>
    </location>
</feature>
<dbReference type="InterPro" id="IPR029045">
    <property type="entry name" value="ClpP/crotonase-like_dom_sf"/>
</dbReference>
<evidence type="ECO:0000259" key="8">
    <source>
        <dbReference type="Pfam" id="PF25145"/>
    </source>
</evidence>
<feature type="domain" description="NfeD-like C-terminal" evidence="6">
    <location>
        <begin position="385"/>
        <end position="440"/>
    </location>
</feature>
<feature type="transmembrane region" description="Helical" evidence="5">
    <location>
        <begin position="323"/>
        <end position="340"/>
    </location>
</feature>
<feature type="domain" description="NfeD1b N-terminal" evidence="8">
    <location>
        <begin position="40"/>
        <end position="194"/>
    </location>
</feature>
<dbReference type="GO" id="GO:0016020">
    <property type="term" value="C:membrane"/>
    <property type="evidence" value="ECO:0007669"/>
    <property type="project" value="UniProtKB-SubCell"/>
</dbReference>
<organism evidence="9 10">
    <name type="scientific">Chlorobium phaeobacteroides (strain DSM 266 / SMG 266 / 2430)</name>
    <dbReference type="NCBI Taxonomy" id="290317"/>
    <lineage>
        <taxon>Bacteria</taxon>
        <taxon>Pseudomonadati</taxon>
        <taxon>Chlorobiota</taxon>
        <taxon>Chlorobiia</taxon>
        <taxon>Chlorobiales</taxon>
        <taxon>Chlorobiaceae</taxon>
        <taxon>Chlorobium/Pelodictyon group</taxon>
        <taxon>Chlorobium</taxon>
    </lineage>
</organism>
<dbReference type="InterPro" id="IPR012340">
    <property type="entry name" value="NA-bd_OB-fold"/>
</dbReference>
<feature type="domain" description="NfeD integral membrane" evidence="7">
    <location>
        <begin position="252"/>
        <end position="369"/>
    </location>
</feature>
<dbReference type="InterPro" id="IPR056739">
    <property type="entry name" value="NfeD_membrane"/>
</dbReference>
<dbReference type="SUPFAM" id="SSF141322">
    <property type="entry name" value="NfeD domain-like"/>
    <property type="match status" value="1"/>
</dbReference>
<dbReference type="SUPFAM" id="SSF52096">
    <property type="entry name" value="ClpP/crotonase"/>
    <property type="match status" value="1"/>
</dbReference>
<evidence type="ECO:0000256" key="3">
    <source>
        <dbReference type="ARBA" id="ARBA00022989"/>
    </source>
</evidence>
<dbReference type="Pfam" id="PF25145">
    <property type="entry name" value="NfeD1b_N"/>
    <property type="match status" value="1"/>
</dbReference>
<evidence type="ECO:0000256" key="1">
    <source>
        <dbReference type="ARBA" id="ARBA00004141"/>
    </source>
</evidence>
<dbReference type="InterPro" id="IPR002810">
    <property type="entry name" value="NfeD-like_C"/>
</dbReference>
<dbReference type="PANTHER" id="PTHR33507:SF4">
    <property type="entry name" value="NODULATION COMPETITIVENESS PROTEIN NFED"/>
    <property type="match status" value="1"/>
</dbReference>
<dbReference type="EMBL" id="CP000492">
    <property type="protein sequence ID" value="ABL65197.1"/>
    <property type="molecule type" value="Genomic_DNA"/>
</dbReference>
<evidence type="ECO:0000313" key="10">
    <source>
        <dbReference type="Proteomes" id="UP000008701"/>
    </source>
</evidence>
<evidence type="ECO:0000256" key="5">
    <source>
        <dbReference type="SAM" id="Phobius"/>
    </source>
</evidence>
<dbReference type="eggNOG" id="COG1030">
    <property type="taxonomic scope" value="Bacteria"/>
</dbReference>
<dbReference type="InterPro" id="IPR052165">
    <property type="entry name" value="Membrane_assoc_protease"/>
</dbReference>
<dbReference type="Gene3D" id="3.90.226.10">
    <property type="entry name" value="2-enoyl-CoA Hydratase, Chain A, domain 1"/>
    <property type="match status" value="1"/>
</dbReference>
<sequence length="445" mass="46699" precursor="true">MMVIGRIRWSRVFAVRFFFIAVVSAIALISSPADGAENLVSRIVLKGSVNPGSAGFFSRALHDARRSGSDAVLVELDTPGGLVSSLRSMVQEIMASPIPVIVYVYPSGAQAASAGALLMLSAHVAAMAPGTEIGAAHPVGAGGKSDGDETMKKKVVNDLAAFARSLAEKRGRNAQWAEKAVTESVSSTAQEALQAGVIDMISDNPSEVLSRLRGMKIMTVAGEKGFTGASFTIREIRPTFKESALMTIADPNLSYILFLAGIAGLYFELATPGAIFPGVAGAISLLLGLYSMQTLSVNVTGLLLLLLAVLFLGLELFVTSGGILAVAGLVALFAGSIMLFDLPGSGITLSLQVILPVFVLFSIGIALLLRVVFRSGKEPPLMGKSALIGQSGRVVRFIETDKPGKVFVHGELWDASSSECIVEETVVVVTGIEGMELKVKTKQKE</sequence>
<dbReference type="AlphaFoldDB" id="A1BFM0"/>
<keyword evidence="10" id="KW-1185">Reference proteome</keyword>
<accession>A1BFM0</accession>
<evidence type="ECO:0000313" key="9">
    <source>
        <dbReference type="EMBL" id="ABL65197.1"/>
    </source>
</evidence>
<evidence type="ECO:0000259" key="7">
    <source>
        <dbReference type="Pfam" id="PF24961"/>
    </source>
</evidence>
<dbReference type="KEGG" id="cph:Cpha266_1160"/>
<feature type="transmembrane region" description="Helical" evidence="5">
    <location>
        <begin position="299"/>
        <end position="318"/>
    </location>
</feature>
<keyword evidence="2 5" id="KW-0812">Transmembrane</keyword>
<dbReference type="HOGENOM" id="CLU_024619_1_1_10"/>
<dbReference type="STRING" id="290317.Cpha266_1160"/>